<accession>Q2SC14</accession>
<keyword evidence="6" id="KW-1185">Reference proteome</keyword>
<feature type="domain" description="YscD-like Bon-like" evidence="3">
    <location>
        <begin position="246"/>
        <end position="310"/>
    </location>
</feature>
<dbReference type="AlphaFoldDB" id="Q2SC14"/>
<feature type="domain" description="YscD/Y4YQ C-terminal" evidence="4">
    <location>
        <begin position="322"/>
        <end position="371"/>
    </location>
</feature>
<gene>
    <name evidence="5" type="ordered locus">HCH_05130</name>
</gene>
<dbReference type="Pfam" id="PF21937">
    <property type="entry name" value="Yop-YscD_ppl_2nd"/>
    <property type="match status" value="1"/>
</dbReference>
<evidence type="ECO:0000256" key="1">
    <source>
        <dbReference type="SAM" id="MobiDB-lite"/>
    </source>
</evidence>
<evidence type="ECO:0008006" key="7">
    <source>
        <dbReference type="Google" id="ProtNLM"/>
    </source>
</evidence>
<evidence type="ECO:0000259" key="2">
    <source>
        <dbReference type="Pfam" id="PF16697"/>
    </source>
</evidence>
<dbReference type="Pfam" id="PF16697">
    <property type="entry name" value="Yop-YscD_cpl"/>
    <property type="match status" value="1"/>
</dbReference>
<name>Q2SC14_HAHCH</name>
<dbReference type="Gene3D" id="2.60.200.20">
    <property type="match status" value="1"/>
</dbReference>
<dbReference type="InterPro" id="IPR053947">
    <property type="entry name" value="YscD_ppl__2nd"/>
</dbReference>
<dbReference type="NCBIfam" id="TIGR02500">
    <property type="entry name" value="type_III_yscD"/>
    <property type="match status" value="1"/>
</dbReference>
<evidence type="ECO:0000313" key="6">
    <source>
        <dbReference type="Proteomes" id="UP000000238"/>
    </source>
</evidence>
<protein>
    <recommendedName>
        <fullName evidence="7">EscD/YscD/HrpQ family type III secretion system inner membrane ring protein</fullName>
    </recommendedName>
</protein>
<feature type="region of interest" description="Disordered" evidence="1">
    <location>
        <begin position="110"/>
        <end position="140"/>
    </location>
</feature>
<feature type="compositionally biased region" description="Low complexity" evidence="1">
    <location>
        <begin position="116"/>
        <end position="140"/>
    </location>
</feature>
<feature type="domain" description="YscD cytoplasmic" evidence="2">
    <location>
        <begin position="7"/>
        <end position="83"/>
    </location>
</feature>
<evidence type="ECO:0000313" key="5">
    <source>
        <dbReference type="EMBL" id="ABC31810.1"/>
    </source>
</evidence>
<dbReference type="eggNOG" id="COG1716">
    <property type="taxonomic scope" value="Bacteria"/>
</dbReference>
<dbReference type="EMBL" id="CP000155">
    <property type="protein sequence ID" value="ABC31810.1"/>
    <property type="molecule type" value="Genomic_DNA"/>
</dbReference>
<dbReference type="KEGG" id="hch:HCH_05130"/>
<proteinExistence type="predicted"/>
<dbReference type="OrthoDB" id="5620712at2"/>
<dbReference type="Gene3D" id="3.30.1340.30">
    <property type="match status" value="1"/>
</dbReference>
<sequence>MSDWKLKILSGAHAGSELDLAVGKYVCGSDDNDDLVFQEPNLLAAHFSLQVEEQQIRLTLLQEGSRLLLNGEVSEQRDLVVEEVAPVAIDDFQFAVANGPAEWPQPVVPAATASQPKSASDAVAADAPASAPTTPLPSRSWSETFNRMKVGLGVMGACAGLLMMLAVGSMSNAEKSKEGVVAADRANLQSELAQTLGLPNVKVLALADGVSWLVEGYVNDAGELNRLTRWMESKKLQATLKVKVTDELIKGAEIALTALGYSNVSVFKGDRPGFLVLKGNVDDDVAWKKNRGRLQVDVPGVIGFEDLVTADTKMALAPLPNLVVKGIYMGKTPFFVLSNGEKYFVGSQLNYGYRVEEITPHMLQLRRGDKLIQYRLGVD</sequence>
<dbReference type="RefSeq" id="WP_011398875.1">
    <property type="nucleotide sequence ID" value="NC_007645.1"/>
</dbReference>
<dbReference type="InterPro" id="IPR032030">
    <property type="entry name" value="YscD_cytoplasmic_dom"/>
</dbReference>
<dbReference type="STRING" id="349521.HCH_05130"/>
<dbReference type="InterPro" id="IPR012843">
    <property type="entry name" value="YscD"/>
</dbReference>
<organism evidence="5 6">
    <name type="scientific">Hahella chejuensis (strain KCTC 2396)</name>
    <dbReference type="NCBI Taxonomy" id="349521"/>
    <lineage>
        <taxon>Bacteria</taxon>
        <taxon>Pseudomonadati</taxon>
        <taxon>Pseudomonadota</taxon>
        <taxon>Gammaproteobacteria</taxon>
        <taxon>Oceanospirillales</taxon>
        <taxon>Hahellaceae</taxon>
        <taxon>Hahella</taxon>
    </lineage>
</organism>
<dbReference type="Proteomes" id="UP000000238">
    <property type="component" value="Chromosome"/>
</dbReference>
<dbReference type="InterPro" id="IPR057770">
    <property type="entry name" value="YscD/Y4YQ_C"/>
</dbReference>
<evidence type="ECO:0000259" key="4">
    <source>
        <dbReference type="Pfam" id="PF23893"/>
    </source>
</evidence>
<evidence type="ECO:0000259" key="3">
    <source>
        <dbReference type="Pfam" id="PF21937"/>
    </source>
</evidence>
<reference evidence="5 6" key="1">
    <citation type="journal article" date="2005" name="Nucleic Acids Res.">
        <title>Genomic blueprint of Hahella chejuensis, a marine microbe producing an algicidal agent.</title>
        <authorList>
            <person name="Jeong H."/>
            <person name="Yim J.H."/>
            <person name="Lee C."/>
            <person name="Choi S.-H."/>
            <person name="Park Y.K."/>
            <person name="Yoon S.H."/>
            <person name="Hur C.-G."/>
            <person name="Kang H.-Y."/>
            <person name="Kim D."/>
            <person name="Lee H.H."/>
            <person name="Park K.H."/>
            <person name="Park S.-H."/>
            <person name="Park H.-S."/>
            <person name="Lee H.K."/>
            <person name="Oh T.K."/>
            <person name="Kim J.F."/>
        </authorList>
    </citation>
    <scope>NUCLEOTIDE SEQUENCE [LARGE SCALE GENOMIC DNA]</scope>
    <source>
        <strain evidence="5 6">KCTC 2396</strain>
    </source>
</reference>
<dbReference type="Pfam" id="PF23893">
    <property type="entry name" value="Y4YQ_C"/>
    <property type="match status" value="1"/>
</dbReference>
<dbReference type="HOGENOM" id="CLU_729130_0_0_6"/>